<accession>A0A562PC71</accession>
<dbReference type="AlphaFoldDB" id="A0A562PC71"/>
<protein>
    <submittedName>
        <fullName evidence="1">Uncharacterized protein</fullName>
    </submittedName>
</protein>
<sequence length="66" mass="7537">MAILATRTQAGVLAFGAENDVRIAFSDNTIEEFDLHTIEVRRLRYDGQERGLLRQARAMRSRANMI</sequence>
<comment type="caution">
    <text evidence="1">The sequence shown here is derived from an EMBL/GenBank/DDBJ whole genome shotgun (WGS) entry which is preliminary data.</text>
</comment>
<dbReference type="Proteomes" id="UP000317122">
    <property type="component" value="Unassembled WGS sequence"/>
</dbReference>
<reference evidence="1 2" key="1">
    <citation type="journal article" date="2015" name="Stand. Genomic Sci.">
        <title>Genomic Encyclopedia of Bacterial and Archaeal Type Strains, Phase III: the genomes of soil and plant-associated and newly described type strains.</title>
        <authorList>
            <person name="Whitman W.B."/>
            <person name="Woyke T."/>
            <person name="Klenk H.P."/>
            <person name="Zhou Y."/>
            <person name="Lilburn T.G."/>
            <person name="Beck B.J."/>
            <person name="De Vos P."/>
            <person name="Vandamme P."/>
            <person name="Eisen J.A."/>
            <person name="Garrity G."/>
            <person name="Hugenholtz P."/>
            <person name="Kyrpides N.C."/>
        </authorList>
    </citation>
    <scope>NUCLEOTIDE SEQUENCE [LARGE SCALE GENOMIC DNA]</scope>
    <source>
        <strain evidence="1 2">CGMCC 1.2546</strain>
    </source>
</reference>
<evidence type="ECO:0000313" key="2">
    <source>
        <dbReference type="Proteomes" id="UP000317122"/>
    </source>
</evidence>
<dbReference type="EMBL" id="VLKT01000004">
    <property type="protein sequence ID" value="TWI42014.1"/>
    <property type="molecule type" value="Genomic_DNA"/>
</dbReference>
<organism evidence="1 2">
    <name type="scientific">Mesorhizobium tianshanense</name>
    <dbReference type="NCBI Taxonomy" id="39844"/>
    <lineage>
        <taxon>Bacteria</taxon>
        <taxon>Pseudomonadati</taxon>
        <taxon>Pseudomonadota</taxon>
        <taxon>Alphaproteobacteria</taxon>
        <taxon>Hyphomicrobiales</taxon>
        <taxon>Phyllobacteriaceae</taxon>
        <taxon>Mesorhizobium</taxon>
    </lineage>
</organism>
<keyword evidence="2" id="KW-1185">Reference proteome</keyword>
<gene>
    <name evidence="1" type="ORF">IQ26_00939</name>
</gene>
<name>A0A562PC71_9HYPH</name>
<evidence type="ECO:0000313" key="1">
    <source>
        <dbReference type="EMBL" id="TWI42014.1"/>
    </source>
</evidence>
<proteinExistence type="predicted"/>